<keyword evidence="5 6" id="KW-0472">Membrane</keyword>
<dbReference type="RefSeq" id="WP_106748775.1">
    <property type="nucleotide sequence ID" value="NZ_CP027668.1"/>
</dbReference>
<protein>
    <recommendedName>
        <fullName evidence="7">EamA domain-containing protein</fullName>
    </recommendedName>
</protein>
<name>A0A2S0NB89_9HYPH</name>
<proteinExistence type="inferred from homology"/>
<dbReference type="InterPro" id="IPR000620">
    <property type="entry name" value="EamA_dom"/>
</dbReference>
<evidence type="ECO:0000256" key="4">
    <source>
        <dbReference type="ARBA" id="ARBA00022989"/>
    </source>
</evidence>
<evidence type="ECO:0000256" key="6">
    <source>
        <dbReference type="SAM" id="Phobius"/>
    </source>
</evidence>
<dbReference type="OrthoDB" id="7743310at2"/>
<sequence length="308" mass="31711">MAHADQAAAPPVSSPPAGGRGALFGFACGAGAALIWGVQAVVSRQSAADGLGPVDVTILRFLTAALVLMPFALRRLKPFPVGRLGWRRSLALTLLGGAPFATVLVGGSTFAPALHTAVIGPGLIPVFTAILSYAWLKERTPPARILGLALIVAGIGLFSWRAVLEIGQGEAWRGDLLFVTAAAMWSVFAILAKRWGADAFDLTITLSILSLTLLPVLALLAPVKIAAVGIAPLALQALYQGLLVGVGSVFLYATANQVLGAARATLFLPIVPAITAIASALLIGEWPSLTEVLGMVVVMTGMTVAIRA</sequence>
<evidence type="ECO:0000256" key="1">
    <source>
        <dbReference type="ARBA" id="ARBA00004141"/>
    </source>
</evidence>
<feature type="transmembrane region" description="Helical" evidence="6">
    <location>
        <begin position="21"/>
        <end position="42"/>
    </location>
</feature>
<dbReference type="InterPro" id="IPR050638">
    <property type="entry name" value="AA-Vitamin_Transporters"/>
</dbReference>
<dbReference type="PANTHER" id="PTHR32322">
    <property type="entry name" value="INNER MEMBRANE TRANSPORTER"/>
    <property type="match status" value="1"/>
</dbReference>
<reference evidence="8 9" key="1">
    <citation type="submission" date="2018-03" db="EMBL/GenBank/DDBJ databases">
        <title>Genome sequencing of Phreatobacter sp.</title>
        <authorList>
            <person name="Kim S.-J."/>
            <person name="Heo J."/>
            <person name="Kwon S.-W."/>
        </authorList>
    </citation>
    <scope>NUCLEOTIDE SEQUENCE [LARGE SCALE GENOMIC DNA]</scope>
    <source>
        <strain evidence="8 9">S-12</strain>
    </source>
</reference>
<gene>
    <name evidence="8" type="ORF">C6569_10375</name>
</gene>
<comment type="subcellular location">
    <subcellularLocation>
        <location evidence="1">Membrane</location>
        <topology evidence="1">Multi-pass membrane protein</topology>
    </subcellularLocation>
</comment>
<evidence type="ECO:0000313" key="9">
    <source>
        <dbReference type="Proteomes" id="UP000237889"/>
    </source>
</evidence>
<accession>A0A2S0NB89</accession>
<evidence type="ECO:0000313" key="8">
    <source>
        <dbReference type="EMBL" id="AVO45434.1"/>
    </source>
</evidence>
<dbReference type="InterPro" id="IPR037185">
    <property type="entry name" value="EmrE-like"/>
</dbReference>
<dbReference type="Gene3D" id="1.10.3730.20">
    <property type="match status" value="1"/>
</dbReference>
<keyword evidence="3 6" id="KW-0812">Transmembrane</keyword>
<feature type="transmembrane region" description="Helical" evidence="6">
    <location>
        <begin position="143"/>
        <end position="164"/>
    </location>
</feature>
<dbReference type="SUPFAM" id="SSF103481">
    <property type="entry name" value="Multidrug resistance efflux transporter EmrE"/>
    <property type="match status" value="2"/>
</dbReference>
<evidence type="ECO:0000256" key="2">
    <source>
        <dbReference type="ARBA" id="ARBA00007362"/>
    </source>
</evidence>
<evidence type="ECO:0000256" key="3">
    <source>
        <dbReference type="ARBA" id="ARBA00022692"/>
    </source>
</evidence>
<dbReference type="KEGG" id="phr:C6569_10375"/>
<keyword evidence="9" id="KW-1185">Reference proteome</keyword>
<dbReference type="Pfam" id="PF00892">
    <property type="entry name" value="EamA"/>
    <property type="match status" value="2"/>
</dbReference>
<feature type="transmembrane region" description="Helical" evidence="6">
    <location>
        <begin position="54"/>
        <end position="73"/>
    </location>
</feature>
<organism evidence="8 9">
    <name type="scientific">Phreatobacter cathodiphilus</name>
    <dbReference type="NCBI Taxonomy" id="1868589"/>
    <lineage>
        <taxon>Bacteria</taxon>
        <taxon>Pseudomonadati</taxon>
        <taxon>Pseudomonadota</taxon>
        <taxon>Alphaproteobacteria</taxon>
        <taxon>Hyphomicrobiales</taxon>
        <taxon>Phreatobacteraceae</taxon>
        <taxon>Phreatobacter</taxon>
    </lineage>
</organism>
<feature type="domain" description="EamA" evidence="7">
    <location>
        <begin position="173"/>
        <end position="305"/>
    </location>
</feature>
<feature type="transmembrane region" description="Helical" evidence="6">
    <location>
        <begin position="199"/>
        <end position="221"/>
    </location>
</feature>
<feature type="transmembrane region" description="Helical" evidence="6">
    <location>
        <begin position="233"/>
        <end position="253"/>
    </location>
</feature>
<dbReference type="Proteomes" id="UP000237889">
    <property type="component" value="Chromosome"/>
</dbReference>
<evidence type="ECO:0000259" key="7">
    <source>
        <dbReference type="Pfam" id="PF00892"/>
    </source>
</evidence>
<feature type="transmembrane region" description="Helical" evidence="6">
    <location>
        <begin position="265"/>
        <end position="283"/>
    </location>
</feature>
<feature type="domain" description="EamA" evidence="7">
    <location>
        <begin position="24"/>
        <end position="159"/>
    </location>
</feature>
<feature type="transmembrane region" description="Helical" evidence="6">
    <location>
        <begin position="85"/>
        <end position="107"/>
    </location>
</feature>
<evidence type="ECO:0000256" key="5">
    <source>
        <dbReference type="ARBA" id="ARBA00023136"/>
    </source>
</evidence>
<dbReference type="AlphaFoldDB" id="A0A2S0NB89"/>
<dbReference type="GO" id="GO:0016020">
    <property type="term" value="C:membrane"/>
    <property type="evidence" value="ECO:0007669"/>
    <property type="project" value="UniProtKB-SubCell"/>
</dbReference>
<dbReference type="PANTHER" id="PTHR32322:SF2">
    <property type="entry name" value="EAMA DOMAIN-CONTAINING PROTEIN"/>
    <property type="match status" value="1"/>
</dbReference>
<dbReference type="EMBL" id="CP027668">
    <property type="protein sequence ID" value="AVO45434.1"/>
    <property type="molecule type" value="Genomic_DNA"/>
</dbReference>
<keyword evidence="4 6" id="KW-1133">Transmembrane helix</keyword>
<feature type="transmembrane region" description="Helical" evidence="6">
    <location>
        <begin position="113"/>
        <end position="136"/>
    </location>
</feature>
<comment type="similarity">
    <text evidence="2">Belongs to the EamA transporter family.</text>
</comment>
<feature type="transmembrane region" description="Helical" evidence="6">
    <location>
        <begin position="176"/>
        <end position="192"/>
    </location>
</feature>